<dbReference type="EMBL" id="DS473275">
    <property type="protein sequence ID" value="EDO27408.1"/>
    <property type="molecule type" value="Genomic_DNA"/>
</dbReference>
<dbReference type="InterPro" id="IPR036056">
    <property type="entry name" value="Fibrinogen-like_C"/>
</dbReference>
<dbReference type="InterPro" id="IPR002181">
    <property type="entry name" value="Fibrinogen_a/b/g_C_dom"/>
</dbReference>
<accession>A7T9B9</accession>
<keyword evidence="4" id="KW-1015">Disulfide bond</keyword>
<dbReference type="GO" id="GO:0070492">
    <property type="term" value="F:oligosaccharide binding"/>
    <property type="evidence" value="ECO:0000318"/>
    <property type="project" value="GO_Central"/>
</dbReference>
<organism evidence="6 7">
    <name type="scientific">Nematostella vectensis</name>
    <name type="common">Starlet sea anemone</name>
    <dbReference type="NCBI Taxonomy" id="45351"/>
    <lineage>
        <taxon>Eukaryota</taxon>
        <taxon>Metazoa</taxon>
        <taxon>Cnidaria</taxon>
        <taxon>Anthozoa</taxon>
        <taxon>Hexacorallia</taxon>
        <taxon>Actiniaria</taxon>
        <taxon>Edwardsiidae</taxon>
        <taxon>Nematostella</taxon>
    </lineage>
</organism>
<evidence type="ECO:0000313" key="6">
    <source>
        <dbReference type="EMBL" id="EDO27408.1"/>
    </source>
</evidence>
<dbReference type="Proteomes" id="UP000001593">
    <property type="component" value="Unassembled WGS sequence"/>
</dbReference>
<dbReference type="PANTHER" id="PTHR16146">
    <property type="entry name" value="INTELECTIN"/>
    <property type="match status" value="1"/>
</dbReference>
<dbReference type="GO" id="GO:0046872">
    <property type="term" value="F:metal ion binding"/>
    <property type="evidence" value="ECO:0007669"/>
    <property type="project" value="UniProtKB-KW"/>
</dbReference>
<proteinExistence type="predicted"/>
<gene>
    <name evidence="6" type="ORF">NEMVEDRAFT_v1g224116</name>
</gene>
<keyword evidence="7" id="KW-1185">Reference proteome</keyword>
<dbReference type="InParanoid" id="A7T9B9"/>
<dbReference type="SUPFAM" id="SSF56496">
    <property type="entry name" value="Fibrinogen C-terminal domain-like"/>
    <property type="match status" value="1"/>
</dbReference>
<dbReference type="PROSITE" id="PS51406">
    <property type="entry name" value="FIBRINOGEN_C_2"/>
    <property type="match status" value="1"/>
</dbReference>
<dbReference type="InterPro" id="IPR014716">
    <property type="entry name" value="Fibrinogen_a/b/g_C_1"/>
</dbReference>
<evidence type="ECO:0000256" key="4">
    <source>
        <dbReference type="ARBA" id="ARBA00023157"/>
    </source>
</evidence>
<dbReference type="HOGENOM" id="CLU_1405754_0_0_1"/>
<dbReference type="PhylomeDB" id="A7T9B9"/>
<evidence type="ECO:0000256" key="1">
    <source>
        <dbReference type="ARBA" id="ARBA00022723"/>
    </source>
</evidence>
<sequence length="194" mass="21899">RRGWLPSLPAKSCKDIVGSGDAGLDGKYWVRPDDARPPAHVTCDMTTNGGGWLLISSIEKIDSHDIQPLRVCKDYKCYPDIANFMSLALSPELLQQIKRRLGLTQMRFHCRKDKKQLDLITSDNNRGSHVIKYFLDEKDRPAACGYFERGPEDNSSLEKDCHGWESEKWGCGGLGTDLGWKRLYRNAIRGKSGI</sequence>
<dbReference type="PANTHER" id="PTHR16146:SF46">
    <property type="entry name" value="INTELECTIN-1A-RELATED"/>
    <property type="match status" value="1"/>
</dbReference>
<keyword evidence="2" id="KW-0430">Lectin</keyword>
<dbReference type="Pfam" id="PF00147">
    <property type="entry name" value="Fibrinogen_C"/>
    <property type="match status" value="1"/>
</dbReference>
<dbReference type="NCBIfam" id="NF040941">
    <property type="entry name" value="GGGWT_bact"/>
    <property type="match status" value="1"/>
</dbReference>
<dbReference type="OMA" id="GWESEKW"/>
<feature type="non-terminal residue" evidence="6">
    <location>
        <position position="194"/>
    </location>
</feature>
<name>A7T9B9_NEMVE</name>
<protein>
    <recommendedName>
        <fullName evidence="5">Fibrinogen C-terminal domain-containing protein</fullName>
    </recommendedName>
</protein>
<dbReference type="AlphaFoldDB" id="A7T9B9"/>
<reference evidence="6 7" key="1">
    <citation type="journal article" date="2007" name="Science">
        <title>Sea anemone genome reveals ancestral eumetazoan gene repertoire and genomic organization.</title>
        <authorList>
            <person name="Putnam N.H."/>
            <person name="Srivastava M."/>
            <person name="Hellsten U."/>
            <person name="Dirks B."/>
            <person name="Chapman J."/>
            <person name="Salamov A."/>
            <person name="Terry A."/>
            <person name="Shapiro H."/>
            <person name="Lindquist E."/>
            <person name="Kapitonov V.V."/>
            <person name="Jurka J."/>
            <person name="Genikhovich G."/>
            <person name="Grigoriev I.V."/>
            <person name="Lucas S.M."/>
            <person name="Steele R.E."/>
            <person name="Finnerty J.R."/>
            <person name="Technau U."/>
            <person name="Martindale M.Q."/>
            <person name="Rokhsar D.S."/>
        </authorList>
    </citation>
    <scope>NUCLEOTIDE SEQUENCE [LARGE SCALE GENOMIC DNA]</scope>
    <source>
        <strain evidence="7">CH2 X CH6</strain>
    </source>
</reference>
<keyword evidence="3" id="KW-0106">Calcium</keyword>
<dbReference type="Gene3D" id="3.90.215.10">
    <property type="entry name" value="Gamma Fibrinogen, chain A, domain 1"/>
    <property type="match status" value="1"/>
</dbReference>
<evidence type="ECO:0000256" key="3">
    <source>
        <dbReference type="ARBA" id="ARBA00022837"/>
    </source>
</evidence>
<evidence type="ECO:0000313" key="7">
    <source>
        <dbReference type="Proteomes" id="UP000001593"/>
    </source>
</evidence>
<evidence type="ECO:0000259" key="5">
    <source>
        <dbReference type="PROSITE" id="PS51406"/>
    </source>
</evidence>
<evidence type="ECO:0000256" key="2">
    <source>
        <dbReference type="ARBA" id="ARBA00022734"/>
    </source>
</evidence>
<feature type="domain" description="Fibrinogen C-terminal" evidence="5">
    <location>
        <begin position="4"/>
        <end position="55"/>
    </location>
</feature>
<dbReference type="GO" id="GO:0005615">
    <property type="term" value="C:extracellular space"/>
    <property type="evidence" value="ECO:0000318"/>
    <property type="project" value="GO_Central"/>
</dbReference>
<keyword evidence="1" id="KW-0479">Metal-binding</keyword>